<protein>
    <submittedName>
        <fullName evidence="1">Uncharacterized protein</fullName>
    </submittedName>
</protein>
<comment type="caution">
    <text evidence="1">The sequence shown here is derived from an EMBL/GenBank/DDBJ whole genome shotgun (WGS) entry which is preliminary data.</text>
</comment>
<dbReference type="EMBL" id="BQNB010015619">
    <property type="protein sequence ID" value="GJT42132.1"/>
    <property type="molecule type" value="Genomic_DNA"/>
</dbReference>
<sequence>MTNILQDLVLSWFSFKILFTRSTIMKRRLPSSQINDVNYVRERSHLCDFKHELRTEILLDRADSANHIEYLMLKASHLKHVKRGQDTKIPQSSGPYVKVGDEGVHKELGDRMERAATTASSLEAEVHTLGSGEDNMKLMELMAHCTKLSALFWQTASTSILEDGEVEITTTIDGQLNTITEASLRRHLKLEDADGISSLSNSKIFEQLALIGVPTPPHDLPLLGGHTPGSDEGSMTLIELMVLYLEDPSKHGRKITEIVQNPSISLVQDEGTSWITANISVSTASATPEVSTAAENLVYQKECRKEKR</sequence>
<accession>A0ABQ5DSH6</accession>
<reference evidence="1" key="2">
    <citation type="submission" date="2022-01" db="EMBL/GenBank/DDBJ databases">
        <authorList>
            <person name="Yamashiro T."/>
            <person name="Shiraishi A."/>
            <person name="Satake H."/>
            <person name="Nakayama K."/>
        </authorList>
    </citation>
    <scope>NUCLEOTIDE SEQUENCE</scope>
</reference>
<evidence type="ECO:0000313" key="2">
    <source>
        <dbReference type="Proteomes" id="UP001151760"/>
    </source>
</evidence>
<gene>
    <name evidence="1" type="ORF">Tco_0941997</name>
</gene>
<reference evidence="1" key="1">
    <citation type="journal article" date="2022" name="Int. J. Mol. Sci.">
        <title>Draft Genome of Tanacetum Coccineum: Genomic Comparison of Closely Related Tanacetum-Family Plants.</title>
        <authorList>
            <person name="Yamashiro T."/>
            <person name="Shiraishi A."/>
            <person name="Nakayama K."/>
            <person name="Satake H."/>
        </authorList>
    </citation>
    <scope>NUCLEOTIDE SEQUENCE</scope>
</reference>
<proteinExistence type="predicted"/>
<organism evidence="1 2">
    <name type="scientific">Tanacetum coccineum</name>
    <dbReference type="NCBI Taxonomy" id="301880"/>
    <lineage>
        <taxon>Eukaryota</taxon>
        <taxon>Viridiplantae</taxon>
        <taxon>Streptophyta</taxon>
        <taxon>Embryophyta</taxon>
        <taxon>Tracheophyta</taxon>
        <taxon>Spermatophyta</taxon>
        <taxon>Magnoliopsida</taxon>
        <taxon>eudicotyledons</taxon>
        <taxon>Gunneridae</taxon>
        <taxon>Pentapetalae</taxon>
        <taxon>asterids</taxon>
        <taxon>campanulids</taxon>
        <taxon>Asterales</taxon>
        <taxon>Asteraceae</taxon>
        <taxon>Asteroideae</taxon>
        <taxon>Anthemideae</taxon>
        <taxon>Anthemidinae</taxon>
        <taxon>Tanacetum</taxon>
    </lineage>
</organism>
<name>A0ABQ5DSH6_9ASTR</name>
<keyword evidence="2" id="KW-1185">Reference proteome</keyword>
<evidence type="ECO:0000313" key="1">
    <source>
        <dbReference type="EMBL" id="GJT42132.1"/>
    </source>
</evidence>
<dbReference type="Proteomes" id="UP001151760">
    <property type="component" value="Unassembled WGS sequence"/>
</dbReference>